<accession>A0A8T1TTN2</accession>
<organism evidence="1 2">
    <name type="scientific">Phytophthora cactorum</name>
    <dbReference type="NCBI Taxonomy" id="29920"/>
    <lineage>
        <taxon>Eukaryota</taxon>
        <taxon>Sar</taxon>
        <taxon>Stramenopiles</taxon>
        <taxon>Oomycota</taxon>
        <taxon>Peronosporomycetes</taxon>
        <taxon>Peronosporales</taxon>
        <taxon>Peronosporaceae</taxon>
        <taxon>Phytophthora</taxon>
    </lineage>
</organism>
<dbReference type="OrthoDB" id="10510515at2759"/>
<name>A0A8T1TTN2_9STRA</name>
<comment type="caution">
    <text evidence="1">The sequence shown here is derived from an EMBL/GenBank/DDBJ whole genome shotgun (WGS) entry which is preliminary data.</text>
</comment>
<dbReference type="Proteomes" id="UP000688947">
    <property type="component" value="Unassembled WGS sequence"/>
</dbReference>
<dbReference type="EMBL" id="JAENGZ010001470">
    <property type="protein sequence ID" value="KAG6947865.1"/>
    <property type="molecule type" value="Genomic_DNA"/>
</dbReference>
<proteinExistence type="predicted"/>
<evidence type="ECO:0000313" key="2">
    <source>
        <dbReference type="Proteomes" id="UP000688947"/>
    </source>
</evidence>
<reference evidence="1" key="1">
    <citation type="submission" date="2021-01" db="EMBL/GenBank/DDBJ databases">
        <title>Phytophthora aleatoria, a newly-described species from Pinus radiata is distinct from Phytophthora cactorum isolates based on comparative genomics.</title>
        <authorList>
            <person name="Mcdougal R."/>
            <person name="Panda P."/>
            <person name="Williams N."/>
            <person name="Studholme D.J."/>
        </authorList>
    </citation>
    <scope>NUCLEOTIDE SEQUENCE</scope>
    <source>
        <strain evidence="1">NZFS 3830</strain>
    </source>
</reference>
<protein>
    <submittedName>
        <fullName evidence="1">Uncharacterized protein</fullName>
    </submittedName>
</protein>
<gene>
    <name evidence="1" type="ORF">JG687_00015828</name>
</gene>
<evidence type="ECO:0000313" key="1">
    <source>
        <dbReference type="EMBL" id="KAG6947865.1"/>
    </source>
</evidence>
<sequence>GALRGDDVVDVAEFIKSCKPPRSDLASFLSTFEVRHLKYQHKQLAAAWRVPEATIIPYRLPEGVQGMKCYSWLMNIVDDQISHDETVILAK</sequence>
<dbReference type="AlphaFoldDB" id="A0A8T1TTN2"/>
<feature type="non-terminal residue" evidence="1">
    <location>
        <position position="91"/>
    </location>
</feature>